<comment type="similarity">
    <text evidence="1">Belongs to the SLBP family.</text>
</comment>
<dbReference type="Proteomes" id="UP001190640">
    <property type="component" value="Chromosome 4"/>
</dbReference>
<dbReference type="GO" id="GO:0005737">
    <property type="term" value="C:cytoplasm"/>
    <property type="evidence" value="ECO:0007669"/>
    <property type="project" value="TreeGrafter"/>
</dbReference>
<dbReference type="Pfam" id="PF15247">
    <property type="entry name" value="SLBP_RNA_bind"/>
    <property type="match status" value="1"/>
</dbReference>
<sequence>RPDVETDEAILLRRQKQIDYGKNTIGYQHFVQKVPKASRQSGVHPRTPNKYKKYSRRSWDMQIKLWRRALHTWDPPGLNVEGPEREVQELVTKRGSLLDFSNGCFGAQEMLENPCDEAFGGQVARLSASGHYAPWLPENDHSIGGNFVEDTEDCSFCPDCRYNVPRLWRSLTPLARQSLKEEKT</sequence>
<feature type="non-terminal residue" evidence="5">
    <location>
        <position position="1"/>
    </location>
</feature>
<accession>A0AA97J754</accession>
<reference evidence="5" key="1">
    <citation type="submission" date="2025-08" db="UniProtKB">
        <authorList>
            <consortium name="RefSeq"/>
        </authorList>
    </citation>
    <scope>IDENTIFICATION</scope>
    <source>
        <tissue evidence="5">Blood</tissue>
    </source>
</reference>
<dbReference type="GO" id="GO:0071207">
    <property type="term" value="F:histone pre-mRNA stem-loop binding"/>
    <property type="evidence" value="ECO:0007669"/>
    <property type="project" value="TreeGrafter"/>
</dbReference>
<name>A0AA97J754_EUBMA</name>
<dbReference type="Gene3D" id="1.10.8.1120">
    <property type="entry name" value="Histone RNA hairpin-binding protein RNA-binding domain"/>
    <property type="match status" value="1"/>
</dbReference>
<feature type="domain" description="Histone RNA hairpin-binding protein RNA-binding" evidence="3">
    <location>
        <begin position="6"/>
        <end position="75"/>
    </location>
</feature>
<dbReference type="InterPro" id="IPR026502">
    <property type="entry name" value="SLBP1/SLBP2"/>
</dbReference>
<dbReference type="PANTHER" id="PTHR17408">
    <property type="entry name" value="HISTONE RNA HAIRPIN-BINDING PROTEIN"/>
    <property type="match status" value="1"/>
</dbReference>
<dbReference type="KEGG" id="emc:129327619"/>
<dbReference type="PANTHER" id="PTHR17408:SF11">
    <property type="entry name" value="STEM-LOOP BINDING PROTEIN-LIKE"/>
    <property type="match status" value="1"/>
</dbReference>
<evidence type="ECO:0000256" key="2">
    <source>
        <dbReference type="ARBA" id="ARBA00022884"/>
    </source>
</evidence>
<keyword evidence="4" id="KW-1185">Reference proteome</keyword>
<dbReference type="GO" id="GO:0051028">
    <property type="term" value="P:mRNA transport"/>
    <property type="evidence" value="ECO:0007669"/>
    <property type="project" value="TreeGrafter"/>
</dbReference>
<proteinExistence type="inferred from homology"/>
<dbReference type="RefSeq" id="XP_054832349.1">
    <property type="nucleotide sequence ID" value="XM_054976374.1"/>
</dbReference>
<evidence type="ECO:0000256" key="1">
    <source>
        <dbReference type="ARBA" id="ARBA00006151"/>
    </source>
</evidence>
<evidence type="ECO:0000313" key="4">
    <source>
        <dbReference type="Proteomes" id="UP001190640"/>
    </source>
</evidence>
<dbReference type="GO" id="GO:0006398">
    <property type="term" value="P:mRNA 3'-end processing by stem-loop binding and cleavage"/>
    <property type="evidence" value="ECO:0007669"/>
    <property type="project" value="TreeGrafter"/>
</dbReference>
<dbReference type="GO" id="GO:0003729">
    <property type="term" value="F:mRNA binding"/>
    <property type="evidence" value="ECO:0007669"/>
    <property type="project" value="InterPro"/>
</dbReference>
<dbReference type="InterPro" id="IPR038294">
    <property type="entry name" value="SLBP_RNA_bind_sf"/>
</dbReference>
<dbReference type="InterPro" id="IPR029344">
    <property type="entry name" value="SLBP_RNA_bind"/>
</dbReference>
<dbReference type="GeneID" id="129327619"/>
<keyword evidence="2" id="KW-0694">RNA-binding</keyword>
<protein>
    <submittedName>
        <fullName evidence="5">Oocyte-specific histone RNA stem-loop-binding protein 2-like</fullName>
    </submittedName>
</protein>
<dbReference type="AlphaFoldDB" id="A0AA97J754"/>
<evidence type="ECO:0000259" key="3">
    <source>
        <dbReference type="Pfam" id="PF15247"/>
    </source>
</evidence>
<dbReference type="GO" id="GO:0071204">
    <property type="term" value="C:histone pre-mRNA 3'end processing complex"/>
    <property type="evidence" value="ECO:0007669"/>
    <property type="project" value="TreeGrafter"/>
</dbReference>
<dbReference type="FunFam" id="1.10.8.1120:FF:000001">
    <property type="entry name" value="Histone RNA hairpin-binding protein-like"/>
    <property type="match status" value="1"/>
</dbReference>
<gene>
    <name evidence="5" type="primary">LOC129327619</name>
</gene>
<evidence type="ECO:0000313" key="5">
    <source>
        <dbReference type="RefSeq" id="XP_054832349.1"/>
    </source>
</evidence>
<organism evidence="4 5">
    <name type="scientific">Eublepharis macularius</name>
    <name type="common">Leopard gecko</name>
    <name type="synonym">Cyrtodactylus macularius</name>
    <dbReference type="NCBI Taxonomy" id="481883"/>
    <lineage>
        <taxon>Eukaryota</taxon>
        <taxon>Metazoa</taxon>
        <taxon>Chordata</taxon>
        <taxon>Craniata</taxon>
        <taxon>Vertebrata</taxon>
        <taxon>Euteleostomi</taxon>
        <taxon>Lepidosauria</taxon>
        <taxon>Squamata</taxon>
        <taxon>Bifurcata</taxon>
        <taxon>Gekkota</taxon>
        <taxon>Eublepharidae</taxon>
        <taxon>Eublepharinae</taxon>
        <taxon>Eublepharis</taxon>
    </lineage>
</organism>